<proteinExistence type="evidence at transcript level"/>
<dbReference type="SMART" id="SM00591">
    <property type="entry name" value="RWD"/>
    <property type="match status" value="1"/>
</dbReference>
<dbReference type="InterPro" id="IPR032378">
    <property type="entry name" value="ZC3H15/TMA46_C"/>
</dbReference>
<evidence type="ECO:0000256" key="1">
    <source>
        <dbReference type="SAM" id="Coils"/>
    </source>
</evidence>
<dbReference type="SUPFAM" id="SSF54495">
    <property type="entry name" value="UBC-like"/>
    <property type="match status" value="1"/>
</dbReference>
<feature type="coiled-coil region" evidence="1">
    <location>
        <begin position="124"/>
        <end position="187"/>
    </location>
</feature>
<evidence type="ECO:0000313" key="3">
    <source>
        <dbReference type="EMBL" id="CAB3265834.1"/>
    </source>
</evidence>
<dbReference type="InterPro" id="IPR006575">
    <property type="entry name" value="RWD_dom"/>
</dbReference>
<dbReference type="PANTHER" id="PTHR12292">
    <property type="entry name" value="RWD DOMAIN-CONTAINING PROTEIN"/>
    <property type="match status" value="1"/>
</dbReference>
<keyword evidence="1" id="KW-0175">Coiled coil</keyword>
<dbReference type="InterPro" id="IPR040213">
    <property type="entry name" value="GIR2-like"/>
</dbReference>
<dbReference type="CDD" id="cd23816">
    <property type="entry name" value="RWD_RWDD1"/>
    <property type="match status" value="1"/>
</dbReference>
<evidence type="ECO:0000259" key="2">
    <source>
        <dbReference type="PROSITE" id="PS50908"/>
    </source>
</evidence>
<dbReference type="EMBL" id="LR789972">
    <property type="protein sequence ID" value="CAB3265834.1"/>
    <property type="molecule type" value="mRNA"/>
</dbReference>
<dbReference type="Pfam" id="PF05773">
    <property type="entry name" value="RWD"/>
    <property type="match status" value="1"/>
</dbReference>
<dbReference type="Pfam" id="PF16543">
    <property type="entry name" value="DFRP_C"/>
    <property type="match status" value="1"/>
</dbReference>
<gene>
    <name evidence="3" type="primary">Rwdd1</name>
</gene>
<organism evidence="3">
    <name type="scientific">Phallusia mammillata</name>
    <dbReference type="NCBI Taxonomy" id="59560"/>
    <lineage>
        <taxon>Eukaryota</taxon>
        <taxon>Metazoa</taxon>
        <taxon>Chordata</taxon>
        <taxon>Tunicata</taxon>
        <taxon>Ascidiacea</taxon>
        <taxon>Phlebobranchia</taxon>
        <taxon>Ascidiidae</taxon>
        <taxon>Phallusia</taxon>
    </lineage>
</organism>
<feature type="domain" description="RWD" evidence="2">
    <location>
        <begin position="10"/>
        <end position="119"/>
    </location>
</feature>
<dbReference type="InterPro" id="IPR016135">
    <property type="entry name" value="UBQ-conjugating_enzyme/RWD"/>
</dbReference>
<name>A0A6F9DQW0_9ASCI</name>
<dbReference type="FunFam" id="3.10.110.10:FF:000075">
    <property type="entry name" value="RWD domain-containing protein (Gir2)"/>
    <property type="match status" value="1"/>
</dbReference>
<sequence length="232" mass="26542">MTDYAEEQQNEIEALESIYPDSFNVISSDPHCFTVCVVSEEADAYGPQIESLSVTLKFTYTSKYPDAEPLFELADVDGLPDDSDVVEISDLISTQIEENLGMVMVFTIVSAVQEYLNDKKDSIITKIIEDKEMKEREEKEAEERKCHGTPVTVANFLAWKTKFDYEMMELEQKKAQSEKKSKKLTGREIFMQKHIKEDDSELLEGENVVEVDESLFEDLDDLDLECDEDLTS</sequence>
<reference evidence="3" key="1">
    <citation type="submission" date="2020-04" db="EMBL/GenBank/DDBJ databases">
        <authorList>
            <person name="Neveu A P."/>
        </authorList>
    </citation>
    <scope>NUCLEOTIDE SEQUENCE</scope>
    <source>
        <tissue evidence="3">Whole embryo</tissue>
    </source>
</reference>
<dbReference type="PROSITE" id="PS50908">
    <property type="entry name" value="RWD"/>
    <property type="match status" value="1"/>
</dbReference>
<dbReference type="Gene3D" id="3.10.110.10">
    <property type="entry name" value="Ubiquitin Conjugating Enzyme"/>
    <property type="match status" value="1"/>
</dbReference>
<dbReference type="AlphaFoldDB" id="A0A6F9DQW0"/>
<protein>
    <submittedName>
        <fullName evidence="3">RWD domain-containing protein 1-like</fullName>
    </submittedName>
</protein>
<accession>A0A6F9DQW0</accession>